<comment type="caution">
    <text evidence="3">The sequence shown here is derived from an EMBL/GenBank/DDBJ whole genome shotgun (WGS) entry which is preliminary data.</text>
</comment>
<keyword evidence="4" id="KW-1185">Reference proteome</keyword>
<sequence>MSISNTGRVDLESVLNVGRRSLVSIGEKPGSFHRSQYTDTICLKREDASNSIFSINSKIVIFGELQLLCSIFERYTSNILFYEDSPSETYPSFPSISSKPSFSTPFEEDELDDDDDEGPPIISTIRQSSISSSKGSTSPKQGPASPTRGSNSPTLASESSRQRRTLSSISRRHTTSSVGSEYSGQNLEGKRYGCIELPNMTMIEILEILLRFGVELVGVSSDYDKNILHQSFVFSTIRKRSKTREQYLSRSISSNC</sequence>
<feature type="compositionally biased region" description="Low complexity" evidence="1">
    <location>
        <begin position="91"/>
        <end position="105"/>
    </location>
</feature>
<evidence type="ECO:0000313" key="4">
    <source>
        <dbReference type="Proteomes" id="UP000663870"/>
    </source>
</evidence>
<gene>
    <name evidence="3" type="ORF">JXQ802_LOCUS14163</name>
    <name evidence="2" type="ORF">PYM288_LOCUS7943</name>
</gene>
<dbReference type="Proteomes" id="UP000663870">
    <property type="component" value="Unassembled WGS sequence"/>
</dbReference>
<evidence type="ECO:0000313" key="2">
    <source>
        <dbReference type="EMBL" id="CAF0868933.1"/>
    </source>
</evidence>
<feature type="compositionally biased region" description="Low complexity" evidence="1">
    <location>
        <begin position="119"/>
        <end position="143"/>
    </location>
</feature>
<proteinExistence type="predicted"/>
<evidence type="ECO:0000256" key="1">
    <source>
        <dbReference type="SAM" id="MobiDB-lite"/>
    </source>
</evidence>
<protein>
    <submittedName>
        <fullName evidence="3">Uncharacterized protein</fullName>
    </submittedName>
</protein>
<feature type="region of interest" description="Disordered" evidence="1">
    <location>
        <begin position="90"/>
        <end position="185"/>
    </location>
</feature>
<accession>A0A814GUH5</accession>
<dbReference type="Proteomes" id="UP000663854">
    <property type="component" value="Unassembled WGS sequence"/>
</dbReference>
<name>A0A814GUH5_9BILA</name>
<feature type="compositionally biased region" description="Polar residues" evidence="1">
    <location>
        <begin position="147"/>
        <end position="185"/>
    </location>
</feature>
<dbReference type="AlphaFoldDB" id="A0A814GUH5"/>
<dbReference type="EMBL" id="CAJNOL010000313">
    <property type="protein sequence ID" value="CAF1000784.1"/>
    <property type="molecule type" value="Genomic_DNA"/>
</dbReference>
<evidence type="ECO:0000313" key="3">
    <source>
        <dbReference type="EMBL" id="CAF1000784.1"/>
    </source>
</evidence>
<organism evidence="3 4">
    <name type="scientific">Rotaria sordida</name>
    <dbReference type="NCBI Taxonomy" id="392033"/>
    <lineage>
        <taxon>Eukaryota</taxon>
        <taxon>Metazoa</taxon>
        <taxon>Spiralia</taxon>
        <taxon>Gnathifera</taxon>
        <taxon>Rotifera</taxon>
        <taxon>Eurotatoria</taxon>
        <taxon>Bdelloidea</taxon>
        <taxon>Philodinida</taxon>
        <taxon>Philodinidae</taxon>
        <taxon>Rotaria</taxon>
    </lineage>
</organism>
<dbReference type="EMBL" id="CAJNOH010000101">
    <property type="protein sequence ID" value="CAF0868933.1"/>
    <property type="molecule type" value="Genomic_DNA"/>
</dbReference>
<feature type="compositionally biased region" description="Acidic residues" evidence="1">
    <location>
        <begin position="106"/>
        <end position="118"/>
    </location>
</feature>
<reference evidence="3" key="1">
    <citation type="submission" date="2021-02" db="EMBL/GenBank/DDBJ databases">
        <authorList>
            <person name="Nowell W R."/>
        </authorList>
    </citation>
    <scope>NUCLEOTIDE SEQUENCE</scope>
</reference>